<dbReference type="EMBL" id="FZOJ01000019">
    <property type="protein sequence ID" value="SNS74228.1"/>
    <property type="molecule type" value="Genomic_DNA"/>
</dbReference>
<protein>
    <recommendedName>
        <fullName evidence="8 10">Xylulose kinase</fullName>
        <shortName evidence="8 10">Xylulokinase</shortName>
        <ecNumber evidence="8 10">2.7.1.17</ecNumber>
    </recommendedName>
</protein>
<evidence type="ECO:0000313" key="14">
    <source>
        <dbReference type="Proteomes" id="UP000198304"/>
    </source>
</evidence>
<comment type="catalytic activity">
    <reaction evidence="8 10">
        <text>D-xylulose + ATP = D-xylulose 5-phosphate + ADP + H(+)</text>
        <dbReference type="Rhea" id="RHEA:10964"/>
        <dbReference type="ChEBI" id="CHEBI:15378"/>
        <dbReference type="ChEBI" id="CHEBI:17140"/>
        <dbReference type="ChEBI" id="CHEBI:30616"/>
        <dbReference type="ChEBI" id="CHEBI:57737"/>
        <dbReference type="ChEBI" id="CHEBI:456216"/>
        <dbReference type="EC" id="2.7.1.17"/>
    </reaction>
</comment>
<comment type="similarity">
    <text evidence="1 8 9">Belongs to the FGGY kinase family.</text>
</comment>
<sequence>MKYVIGVDLGTSAVKVLLMNQEGKVCHKVSKVYPLIQEKSGYSEQDPKEWVEKTTAALKELVDQFDADKANIEGISFSGQMHGLVLLDKENSVLRNAMLWNDTRTTEQCQQIYDVVGEERLLQITKNLALEGFTLPKLLWLKKYEPEVLEKAAVFMLPKDYLRYAMTGQIDSEYSDAAGTLMLNVGEKKWSKELCELLGIDSKLCPPLVASHECVGTITEHFAKLTGLASTTKVFAGGADNACGAIGSGILSEGKTLCSIGTSGVVLSYEERNDRDFSGKVHYFNHGEEKAFYTMGVTLAAGYSLSWFKDTFAKEEAFEKLLEGLEDVPVGANGLLFTPYLVGERTPYADATIRASFIGMQASHKRIDFARAVIEGITFSLNESIEIFRESGKKIDTIISIGGGAKNDTWLQIQADVFNATIIKLSSEQGPAVGAAMLAAYGCQWYKSLQQCAKVFTTEAKTFSPILKNVEKYQEIFRLYKDVYVQTKKLNEGLKEFRKN</sequence>
<dbReference type="PANTHER" id="PTHR43095:SF5">
    <property type="entry name" value="XYLULOSE KINASE"/>
    <property type="match status" value="1"/>
</dbReference>
<keyword evidence="6 8" id="KW-0067">ATP-binding</keyword>
<dbReference type="GO" id="GO:0005998">
    <property type="term" value="P:xylulose catabolic process"/>
    <property type="evidence" value="ECO:0007669"/>
    <property type="project" value="UniProtKB-UniRule"/>
</dbReference>
<dbReference type="NCBIfam" id="TIGR01312">
    <property type="entry name" value="XylB"/>
    <property type="match status" value="1"/>
</dbReference>
<feature type="domain" description="Carbohydrate kinase FGGY N-terminal" evidence="11">
    <location>
        <begin position="3"/>
        <end position="247"/>
    </location>
</feature>
<accession>A0A239GZL6</accession>
<organism evidence="13 14">
    <name type="scientific">Anaerovirgula multivorans</name>
    <dbReference type="NCBI Taxonomy" id="312168"/>
    <lineage>
        <taxon>Bacteria</taxon>
        <taxon>Bacillati</taxon>
        <taxon>Bacillota</taxon>
        <taxon>Clostridia</taxon>
        <taxon>Peptostreptococcales</taxon>
        <taxon>Natronincolaceae</taxon>
        <taxon>Anaerovirgula</taxon>
    </lineage>
</organism>
<name>A0A239GZL6_9FIRM</name>
<dbReference type="HAMAP" id="MF_02220">
    <property type="entry name" value="XylB"/>
    <property type="match status" value="1"/>
</dbReference>
<dbReference type="InterPro" id="IPR006000">
    <property type="entry name" value="Xylulokinase"/>
</dbReference>
<dbReference type="GO" id="GO:0042732">
    <property type="term" value="P:D-xylose metabolic process"/>
    <property type="evidence" value="ECO:0007669"/>
    <property type="project" value="UniProtKB-KW"/>
</dbReference>
<keyword evidence="7 8" id="KW-0119">Carbohydrate metabolism</keyword>
<evidence type="ECO:0000256" key="6">
    <source>
        <dbReference type="ARBA" id="ARBA00022840"/>
    </source>
</evidence>
<feature type="site" description="Important for activity" evidence="8">
    <location>
        <position position="8"/>
    </location>
</feature>
<dbReference type="Proteomes" id="UP000198304">
    <property type="component" value="Unassembled WGS sequence"/>
</dbReference>
<dbReference type="PROSITE" id="PS00445">
    <property type="entry name" value="FGGY_KINASES_2"/>
    <property type="match status" value="1"/>
</dbReference>
<dbReference type="InterPro" id="IPR018485">
    <property type="entry name" value="FGGY_C"/>
</dbReference>
<dbReference type="InterPro" id="IPR043129">
    <property type="entry name" value="ATPase_NBD"/>
</dbReference>
<reference evidence="13 14" key="1">
    <citation type="submission" date="2017-06" db="EMBL/GenBank/DDBJ databases">
        <authorList>
            <person name="Kim H.J."/>
            <person name="Triplett B.A."/>
        </authorList>
    </citation>
    <scope>NUCLEOTIDE SEQUENCE [LARGE SCALE GENOMIC DNA]</scope>
    <source>
        <strain evidence="13 14">SCA</strain>
    </source>
</reference>
<dbReference type="AlphaFoldDB" id="A0A239GZL6"/>
<dbReference type="CDD" id="cd07808">
    <property type="entry name" value="ASKHA_NBD_FGGY_EcXK-like"/>
    <property type="match status" value="1"/>
</dbReference>
<evidence type="ECO:0000256" key="1">
    <source>
        <dbReference type="ARBA" id="ARBA00009156"/>
    </source>
</evidence>
<dbReference type="SUPFAM" id="SSF53067">
    <property type="entry name" value="Actin-like ATPase domain"/>
    <property type="match status" value="2"/>
</dbReference>
<comment type="function">
    <text evidence="8">Catalyzes the phosphorylation of D-xylulose to D-xylulose 5-phosphate.</text>
</comment>
<evidence type="ECO:0000256" key="3">
    <source>
        <dbReference type="ARBA" id="ARBA00022679"/>
    </source>
</evidence>
<keyword evidence="14" id="KW-1185">Reference proteome</keyword>
<keyword evidence="3 8" id="KW-0808">Transferase</keyword>
<evidence type="ECO:0000256" key="4">
    <source>
        <dbReference type="ARBA" id="ARBA00022741"/>
    </source>
</evidence>
<dbReference type="InterPro" id="IPR000577">
    <property type="entry name" value="Carb_kinase_FGGY"/>
</dbReference>
<evidence type="ECO:0000259" key="12">
    <source>
        <dbReference type="Pfam" id="PF02782"/>
    </source>
</evidence>
<keyword evidence="2 8" id="KW-0859">Xylose metabolism</keyword>
<dbReference type="OrthoDB" id="9761504at2"/>
<dbReference type="GO" id="GO:0005524">
    <property type="term" value="F:ATP binding"/>
    <property type="evidence" value="ECO:0007669"/>
    <property type="project" value="UniProtKB-UniRule"/>
</dbReference>
<proteinExistence type="inferred from homology"/>
<evidence type="ECO:0000256" key="9">
    <source>
        <dbReference type="RuleBase" id="RU003733"/>
    </source>
</evidence>
<dbReference type="Gene3D" id="3.30.420.40">
    <property type="match status" value="2"/>
</dbReference>
<gene>
    <name evidence="8 10" type="primary">xylB</name>
    <name evidence="13" type="ORF">SAMN05446037_101935</name>
</gene>
<dbReference type="InterPro" id="IPR018483">
    <property type="entry name" value="Carb_kinase_FGGY_CS"/>
</dbReference>
<feature type="domain" description="Carbohydrate kinase FGGY C-terminal" evidence="12">
    <location>
        <begin position="257"/>
        <end position="442"/>
    </location>
</feature>
<dbReference type="EC" id="2.7.1.17" evidence="8 10"/>
<dbReference type="Pfam" id="PF00370">
    <property type="entry name" value="FGGY_N"/>
    <property type="match status" value="1"/>
</dbReference>
<dbReference type="PIRSF" id="PIRSF000538">
    <property type="entry name" value="GlpK"/>
    <property type="match status" value="1"/>
</dbReference>
<evidence type="ECO:0000313" key="13">
    <source>
        <dbReference type="EMBL" id="SNS74228.1"/>
    </source>
</evidence>
<evidence type="ECO:0000256" key="2">
    <source>
        <dbReference type="ARBA" id="ARBA00022629"/>
    </source>
</evidence>
<dbReference type="PANTHER" id="PTHR43095">
    <property type="entry name" value="SUGAR KINASE"/>
    <property type="match status" value="1"/>
</dbReference>
<dbReference type="GO" id="GO:0004856">
    <property type="term" value="F:D-xylulokinase activity"/>
    <property type="evidence" value="ECO:0007669"/>
    <property type="project" value="UniProtKB-UniRule"/>
</dbReference>
<dbReference type="InterPro" id="IPR018484">
    <property type="entry name" value="FGGY_N"/>
</dbReference>
<dbReference type="RefSeq" id="WP_089284006.1">
    <property type="nucleotide sequence ID" value="NZ_FZOJ01000019.1"/>
</dbReference>
<feature type="binding site" evidence="8">
    <location>
        <begin position="81"/>
        <end position="82"/>
    </location>
    <ligand>
        <name>substrate</name>
    </ligand>
</feature>
<keyword evidence="5 8" id="KW-0418">Kinase</keyword>
<dbReference type="InterPro" id="IPR050406">
    <property type="entry name" value="FGGY_Carb_Kinase"/>
</dbReference>
<feature type="active site" description="Proton acceptor" evidence="8">
    <location>
        <position position="240"/>
    </location>
</feature>
<evidence type="ECO:0000256" key="8">
    <source>
        <dbReference type="HAMAP-Rule" id="MF_02220"/>
    </source>
</evidence>
<evidence type="ECO:0000256" key="5">
    <source>
        <dbReference type="ARBA" id="ARBA00022777"/>
    </source>
</evidence>
<dbReference type="Pfam" id="PF02782">
    <property type="entry name" value="FGGY_C"/>
    <property type="match status" value="1"/>
</dbReference>
<keyword evidence="4 8" id="KW-0547">Nucleotide-binding</keyword>
<evidence type="ECO:0000256" key="7">
    <source>
        <dbReference type="ARBA" id="ARBA00023277"/>
    </source>
</evidence>
<evidence type="ECO:0000259" key="11">
    <source>
        <dbReference type="Pfam" id="PF00370"/>
    </source>
</evidence>
<evidence type="ECO:0000256" key="10">
    <source>
        <dbReference type="RuleBase" id="RU364073"/>
    </source>
</evidence>